<organism evidence="1 2">
    <name type="scientific">Allomyces macrogynus (strain ATCC 38327)</name>
    <name type="common">Allomyces javanicus var. macrogynus</name>
    <dbReference type="NCBI Taxonomy" id="578462"/>
    <lineage>
        <taxon>Eukaryota</taxon>
        <taxon>Fungi</taxon>
        <taxon>Fungi incertae sedis</taxon>
        <taxon>Blastocladiomycota</taxon>
        <taxon>Blastocladiomycetes</taxon>
        <taxon>Blastocladiales</taxon>
        <taxon>Blastocladiaceae</taxon>
        <taxon>Allomyces</taxon>
    </lineage>
</organism>
<evidence type="ECO:0000313" key="1">
    <source>
        <dbReference type="EMBL" id="KNE62174.1"/>
    </source>
</evidence>
<keyword evidence="2" id="KW-1185">Reference proteome</keyword>
<dbReference type="EMBL" id="GG745339">
    <property type="protein sequence ID" value="KNE62174.1"/>
    <property type="molecule type" value="Genomic_DNA"/>
</dbReference>
<evidence type="ECO:0000313" key="2">
    <source>
        <dbReference type="Proteomes" id="UP000054350"/>
    </source>
</evidence>
<name>A0A0L0SI99_ALLM3</name>
<accession>A0A0L0SI99</accession>
<sequence length="164" mass="18496">MTRINVFRNLKSTLTVVTRSNSIRAKEMQTLPLNLRPPTFRPDHWTKVLSLTGFSTDEHADRALGKIKAYDLPIPRDHRAKGYDPVKGKILAVAKALDEVKARGARLPPLTAQWERLDLKDVVKDQQLLWPAEVTHQVIPTKTPAYAKRIDAAWGEKAMSPALQ</sequence>
<protein>
    <submittedName>
        <fullName evidence="1">Uncharacterized protein</fullName>
    </submittedName>
</protein>
<reference evidence="2" key="2">
    <citation type="submission" date="2009-11" db="EMBL/GenBank/DDBJ databases">
        <title>The Genome Sequence of Allomyces macrogynus strain ATCC 38327.</title>
        <authorList>
            <consortium name="The Broad Institute Genome Sequencing Platform"/>
            <person name="Russ C."/>
            <person name="Cuomo C."/>
            <person name="Shea T."/>
            <person name="Young S.K."/>
            <person name="Zeng Q."/>
            <person name="Koehrsen M."/>
            <person name="Haas B."/>
            <person name="Borodovsky M."/>
            <person name="Guigo R."/>
            <person name="Alvarado L."/>
            <person name="Berlin A."/>
            <person name="Borenstein D."/>
            <person name="Chen Z."/>
            <person name="Engels R."/>
            <person name="Freedman E."/>
            <person name="Gellesch M."/>
            <person name="Goldberg J."/>
            <person name="Griggs A."/>
            <person name="Gujja S."/>
            <person name="Heiman D."/>
            <person name="Hepburn T."/>
            <person name="Howarth C."/>
            <person name="Jen D."/>
            <person name="Larson L."/>
            <person name="Lewis B."/>
            <person name="Mehta T."/>
            <person name="Park D."/>
            <person name="Pearson M."/>
            <person name="Roberts A."/>
            <person name="Saif S."/>
            <person name="Shenoy N."/>
            <person name="Sisk P."/>
            <person name="Stolte C."/>
            <person name="Sykes S."/>
            <person name="Walk T."/>
            <person name="White J."/>
            <person name="Yandava C."/>
            <person name="Burger G."/>
            <person name="Gray M.W."/>
            <person name="Holland P.W.H."/>
            <person name="King N."/>
            <person name="Lang F.B.F."/>
            <person name="Roger A.J."/>
            <person name="Ruiz-Trillo I."/>
            <person name="Lander E."/>
            <person name="Nusbaum C."/>
        </authorList>
    </citation>
    <scope>NUCLEOTIDE SEQUENCE [LARGE SCALE GENOMIC DNA]</scope>
    <source>
        <strain evidence="2">ATCC 38327</strain>
    </source>
</reference>
<dbReference type="AlphaFoldDB" id="A0A0L0SI99"/>
<proteinExistence type="predicted"/>
<dbReference type="VEuPathDB" id="FungiDB:AMAG_07420"/>
<reference evidence="1 2" key="1">
    <citation type="submission" date="2009-11" db="EMBL/GenBank/DDBJ databases">
        <title>Annotation of Allomyces macrogynus ATCC 38327.</title>
        <authorList>
            <consortium name="The Broad Institute Genome Sequencing Platform"/>
            <person name="Russ C."/>
            <person name="Cuomo C."/>
            <person name="Burger G."/>
            <person name="Gray M.W."/>
            <person name="Holland P.W.H."/>
            <person name="King N."/>
            <person name="Lang F.B.F."/>
            <person name="Roger A.J."/>
            <person name="Ruiz-Trillo I."/>
            <person name="Young S.K."/>
            <person name="Zeng Q."/>
            <person name="Gargeya S."/>
            <person name="Fitzgerald M."/>
            <person name="Haas B."/>
            <person name="Abouelleil A."/>
            <person name="Alvarado L."/>
            <person name="Arachchi H.M."/>
            <person name="Berlin A."/>
            <person name="Chapman S.B."/>
            <person name="Gearin G."/>
            <person name="Goldberg J."/>
            <person name="Griggs A."/>
            <person name="Gujja S."/>
            <person name="Hansen M."/>
            <person name="Heiman D."/>
            <person name="Howarth C."/>
            <person name="Larimer J."/>
            <person name="Lui A."/>
            <person name="MacDonald P.J.P."/>
            <person name="McCowen C."/>
            <person name="Montmayeur A."/>
            <person name="Murphy C."/>
            <person name="Neiman D."/>
            <person name="Pearson M."/>
            <person name="Priest M."/>
            <person name="Roberts A."/>
            <person name="Saif S."/>
            <person name="Shea T."/>
            <person name="Sisk P."/>
            <person name="Stolte C."/>
            <person name="Sykes S."/>
            <person name="Wortman J."/>
            <person name="Nusbaum C."/>
            <person name="Birren B."/>
        </authorList>
    </citation>
    <scope>NUCLEOTIDE SEQUENCE [LARGE SCALE GENOMIC DNA]</scope>
    <source>
        <strain evidence="1 2">ATCC 38327</strain>
    </source>
</reference>
<dbReference type="Proteomes" id="UP000054350">
    <property type="component" value="Unassembled WGS sequence"/>
</dbReference>
<dbReference type="OrthoDB" id="5514277at2759"/>
<gene>
    <name evidence="1" type="ORF">AMAG_07420</name>
</gene>